<dbReference type="RefSeq" id="WP_212188209.1">
    <property type="nucleotide sequence ID" value="NZ_JAGTAR010000002.1"/>
</dbReference>
<evidence type="ECO:0000256" key="4">
    <source>
        <dbReference type="ARBA" id="ARBA00022679"/>
    </source>
</evidence>
<dbReference type="InterPro" id="IPR029098">
    <property type="entry name" value="Acetyltransf_C"/>
</dbReference>
<gene>
    <name evidence="10" type="primary">lpxA</name>
    <name evidence="10" type="ORF">KDU71_01925</name>
</gene>
<evidence type="ECO:0000259" key="8">
    <source>
        <dbReference type="Pfam" id="PF13720"/>
    </source>
</evidence>
<dbReference type="GO" id="GO:0008780">
    <property type="term" value="F:acyl-[acyl-carrier-protein]-UDP-N-acetylglucosamine O-acyltransferase activity"/>
    <property type="evidence" value="ECO:0007669"/>
    <property type="project" value="UniProtKB-EC"/>
</dbReference>
<evidence type="ECO:0000313" key="10">
    <source>
        <dbReference type="EMBL" id="MBR8534300.1"/>
    </source>
</evidence>
<evidence type="ECO:0000256" key="7">
    <source>
        <dbReference type="ARBA" id="ARBA00023315"/>
    </source>
</evidence>
<dbReference type="PIRSF" id="PIRSF000456">
    <property type="entry name" value="UDP-GlcNAc_acltr"/>
    <property type="match status" value="1"/>
</dbReference>
<evidence type="ECO:0000256" key="2">
    <source>
        <dbReference type="ARBA" id="ARBA00022516"/>
    </source>
</evidence>
<dbReference type="InterPro" id="IPR037157">
    <property type="entry name" value="Acetyltransf_C_sf"/>
</dbReference>
<protein>
    <submittedName>
        <fullName evidence="10">Acyl-ACP--UDP-N-acetylglucosamine O-acyltransferase</fullName>
        <ecNumber evidence="10">2.3.1.129</ecNumber>
    </submittedName>
</protein>
<dbReference type="NCBIfam" id="NF003657">
    <property type="entry name" value="PRK05289.1"/>
    <property type="match status" value="1"/>
</dbReference>
<keyword evidence="2" id="KW-0444">Lipid biosynthesis</keyword>
<feature type="domain" description="UDP N-acetylglucosamine O-acyltransferase C-terminal" evidence="8">
    <location>
        <begin position="173"/>
        <end position="254"/>
    </location>
</feature>
<keyword evidence="11" id="KW-1185">Reference proteome</keyword>
<keyword evidence="6" id="KW-0443">Lipid metabolism</keyword>
<dbReference type="PANTHER" id="PTHR43480:SF1">
    <property type="entry name" value="ACYL-[ACYL-CARRIER-PROTEIN]--UDP-N-ACETYLGLUCOSAMINE O-ACYLTRANSFERASE, MITOCHONDRIAL-RELATED"/>
    <property type="match status" value="1"/>
</dbReference>
<dbReference type="Pfam" id="PF13720">
    <property type="entry name" value="Acetyltransf_11"/>
    <property type="match status" value="1"/>
</dbReference>
<dbReference type="AlphaFoldDB" id="A0A941IUJ9"/>
<dbReference type="EMBL" id="JAGTAR010000002">
    <property type="protein sequence ID" value="MBR8534300.1"/>
    <property type="molecule type" value="Genomic_DNA"/>
</dbReference>
<sequence length="262" mass="28451">MKQPLAYIHPEAKIAPNVVIEPFVSIDKNVVIEEGTTIASNVTIMEGSRIGKNCKIFPGAVIGAVPQDLKFAGEETTAEIGDNTTIRECVTVNRGTKAKGKTVVGSNCLLMAYTHIAHDAIVGNNVILANAVQVAGEVVIDDFAIIGGTSAIHQFVHIGAHVMVAGGTLIGKDVPPYVKAGRERISYAGVNSIGLRRRSYTNEQIRDIQNIYRYLFQMGLNNSDAIERIEAEMPASKERDEIILFVRNSQRGIIKGYYPDKA</sequence>
<evidence type="ECO:0000256" key="5">
    <source>
        <dbReference type="ARBA" id="ARBA00022737"/>
    </source>
</evidence>
<dbReference type="Gene3D" id="1.20.1180.10">
    <property type="entry name" value="Udp N-acetylglucosamine O-acyltransferase, C-terminal domain"/>
    <property type="match status" value="1"/>
</dbReference>
<comment type="caution">
    <text evidence="10">The sequence shown here is derived from an EMBL/GenBank/DDBJ whole genome shotgun (WGS) entry which is preliminary data.</text>
</comment>
<dbReference type="EC" id="2.3.1.129" evidence="10"/>
<dbReference type="InterPro" id="IPR018357">
    <property type="entry name" value="Hexapep_transf_CS"/>
</dbReference>
<evidence type="ECO:0000256" key="1">
    <source>
        <dbReference type="ARBA" id="ARBA00022490"/>
    </source>
</evidence>
<dbReference type="InterPro" id="IPR010137">
    <property type="entry name" value="Lipid_A_LpxA"/>
</dbReference>
<organism evidence="10 11">
    <name type="scientific">Carboxylicivirga sediminis</name>
    <dbReference type="NCBI Taxonomy" id="2006564"/>
    <lineage>
        <taxon>Bacteria</taxon>
        <taxon>Pseudomonadati</taxon>
        <taxon>Bacteroidota</taxon>
        <taxon>Bacteroidia</taxon>
        <taxon>Marinilabiliales</taxon>
        <taxon>Marinilabiliaceae</taxon>
        <taxon>Carboxylicivirga</taxon>
    </lineage>
</organism>
<dbReference type="InterPro" id="IPR011004">
    <property type="entry name" value="Trimer_LpxA-like_sf"/>
</dbReference>
<proteinExistence type="predicted"/>
<dbReference type="CDD" id="cd03351">
    <property type="entry name" value="LbH_UDP-GlcNAc_AT"/>
    <property type="match status" value="1"/>
</dbReference>
<evidence type="ECO:0000259" key="9">
    <source>
        <dbReference type="Pfam" id="PF25087"/>
    </source>
</evidence>
<dbReference type="InterPro" id="IPR056729">
    <property type="entry name" value="GMPPB_C"/>
</dbReference>
<dbReference type="GO" id="GO:0009245">
    <property type="term" value="P:lipid A biosynthetic process"/>
    <property type="evidence" value="ECO:0007669"/>
    <property type="project" value="UniProtKB-KW"/>
</dbReference>
<evidence type="ECO:0000256" key="3">
    <source>
        <dbReference type="ARBA" id="ARBA00022556"/>
    </source>
</evidence>
<evidence type="ECO:0000313" key="11">
    <source>
        <dbReference type="Proteomes" id="UP000679220"/>
    </source>
</evidence>
<feature type="domain" description="Mannose-1-phosphate guanyltransferase C-terminal" evidence="9">
    <location>
        <begin position="6"/>
        <end position="94"/>
    </location>
</feature>
<keyword evidence="4 10" id="KW-0808">Transferase</keyword>
<name>A0A941IUJ9_9BACT</name>
<dbReference type="NCBIfam" id="TIGR01852">
    <property type="entry name" value="lipid_A_lpxA"/>
    <property type="match status" value="1"/>
</dbReference>
<evidence type="ECO:0000256" key="6">
    <source>
        <dbReference type="ARBA" id="ARBA00023098"/>
    </source>
</evidence>
<dbReference type="Proteomes" id="UP000679220">
    <property type="component" value="Unassembled WGS sequence"/>
</dbReference>
<keyword evidence="5" id="KW-0677">Repeat</keyword>
<dbReference type="GO" id="GO:0016020">
    <property type="term" value="C:membrane"/>
    <property type="evidence" value="ECO:0007669"/>
    <property type="project" value="GOC"/>
</dbReference>
<reference evidence="10" key="2">
    <citation type="submission" date="2021-04" db="EMBL/GenBank/DDBJ databases">
        <authorList>
            <person name="Zhang T."/>
            <person name="Zhang Y."/>
            <person name="Lu D."/>
            <person name="Zuo D."/>
            <person name="Du Z."/>
        </authorList>
    </citation>
    <scope>NUCLEOTIDE SEQUENCE</scope>
    <source>
        <strain evidence="10">JR1</strain>
    </source>
</reference>
<dbReference type="InterPro" id="IPR001451">
    <property type="entry name" value="Hexapep"/>
</dbReference>
<accession>A0A941IUJ9</accession>
<keyword evidence="1" id="KW-0963">Cytoplasm</keyword>
<dbReference type="SUPFAM" id="SSF51161">
    <property type="entry name" value="Trimeric LpxA-like enzymes"/>
    <property type="match status" value="1"/>
</dbReference>
<dbReference type="PANTHER" id="PTHR43480">
    <property type="entry name" value="ACYL-[ACYL-CARRIER-PROTEIN]--UDP-N-ACETYLGLUCOSAMINE O-ACYLTRANSFERASE"/>
    <property type="match status" value="1"/>
</dbReference>
<dbReference type="Pfam" id="PF00132">
    <property type="entry name" value="Hexapep"/>
    <property type="match status" value="1"/>
</dbReference>
<dbReference type="Pfam" id="PF25087">
    <property type="entry name" value="GMPPB_C"/>
    <property type="match status" value="1"/>
</dbReference>
<dbReference type="Gene3D" id="2.160.10.10">
    <property type="entry name" value="Hexapeptide repeat proteins"/>
    <property type="match status" value="1"/>
</dbReference>
<reference evidence="10" key="1">
    <citation type="journal article" date="2018" name="Int. J. Syst. Evol. Microbiol.">
        <title>Carboxylicivirga sediminis sp. nov., isolated from coastal sediment.</title>
        <authorList>
            <person name="Wang F.Q."/>
            <person name="Ren L.H."/>
            <person name="Zou R.J."/>
            <person name="Sun Y.Z."/>
            <person name="Liu X.J."/>
            <person name="Jiang F."/>
            <person name="Liu L.J."/>
        </authorList>
    </citation>
    <scope>NUCLEOTIDE SEQUENCE</scope>
    <source>
        <strain evidence="10">JR1</strain>
    </source>
</reference>
<keyword evidence="7 10" id="KW-0012">Acyltransferase</keyword>
<keyword evidence="3" id="KW-0441">Lipid A biosynthesis</keyword>
<dbReference type="PROSITE" id="PS00101">
    <property type="entry name" value="HEXAPEP_TRANSFERASES"/>
    <property type="match status" value="2"/>
</dbReference>